<dbReference type="AlphaFoldDB" id="A0A3M5GMI5"/>
<evidence type="ECO:0000313" key="4">
    <source>
        <dbReference type="Proteomes" id="UP000269801"/>
    </source>
</evidence>
<dbReference type="EMBL" id="RBSL01000322">
    <property type="protein sequence ID" value="RMS24000.1"/>
    <property type="molecule type" value="Genomic_DNA"/>
</dbReference>
<evidence type="ECO:0000313" key="2">
    <source>
        <dbReference type="EMBL" id="RMS87548.1"/>
    </source>
</evidence>
<comment type="caution">
    <text evidence="2">The sequence shown here is derived from an EMBL/GenBank/DDBJ whole genome shotgun (WGS) entry which is preliminary data.</text>
</comment>
<organism evidence="2 5">
    <name type="scientific">Pseudomonas savastanoi</name>
    <name type="common">Pseudomonas syringae pv. savastanoi</name>
    <dbReference type="NCBI Taxonomy" id="29438"/>
    <lineage>
        <taxon>Bacteria</taxon>
        <taxon>Pseudomonadati</taxon>
        <taxon>Pseudomonadota</taxon>
        <taxon>Gammaproteobacteria</taxon>
        <taxon>Pseudomonadales</taxon>
        <taxon>Pseudomonadaceae</taxon>
        <taxon>Pseudomonas</taxon>
    </lineage>
</organism>
<proteinExistence type="predicted"/>
<evidence type="ECO:0000313" key="5">
    <source>
        <dbReference type="Proteomes" id="UP000270430"/>
    </source>
</evidence>
<protein>
    <submittedName>
        <fullName evidence="2">Uncharacterized protein</fullName>
    </submittedName>
</protein>
<reference evidence="4 5" key="1">
    <citation type="submission" date="2018-08" db="EMBL/GenBank/DDBJ databases">
        <title>Recombination of ecologically and evolutionarily significant loci maintains genetic cohesion in the Pseudomonas syringae species complex.</title>
        <authorList>
            <person name="Dillon M."/>
            <person name="Thakur S."/>
            <person name="Almeida R.N.D."/>
            <person name="Weir B.S."/>
            <person name="Guttman D.S."/>
        </authorList>
    </citation>
    <scope>NUCLEOTIDE SEQUENCE [LARGE SCALE GENOMIC DNA]</scope>
    <source>
        <strain evidence="3 6">ICMP 13684</strain>
        <strain evidence="1 4">ICMP 13685</strain>
        <strain evidence="2 5">ICMP 9420</strain>
    </source>
</reference>
<gene>
    <name evidence="3" type="ORF">ALP51_102769</name>
    <name evidence="2" type="ORF">ALP58_102576</name>
    <name evidence="1" type="ORF">ALP70_102795</name>
</gene>
<dbReference type="Proteomes" id="UP000278180">
    <property type="component" value="Unassembled WGS sequence"/>
</dbReference>
<evidence type="ECO:0000313" key="3">
    <source>
        <dbReference type="EMBL" id="RMT30789.1"/>
    </source>
</evidence>
<sequence length="41" mass="4449">MHGGAIQVLNSAIRVLQGLAICRRNTSIRITDRTIGVEDTV</sequence>
<dbReference type="EMBL" id="RBSX01000196">
    <property type="protein sequence ID" value="RMS87548.1"/>
    <property type="molecule type" value="Genomic_DNA"/>
</dbReference>
<dbReference type="EMBL" id="RBTE01000176">
    <property type="protein sequence ID" value="RMT30789.1"/>
    <property type="molecule type" value="Genomic_DNA"/>
</dbReference>
<accession>A0A3M5GMI5</accession>
<evidence type="ECO:0000313" key="6">
    <source>
        <dbReference type="Proteomes" id="UP000278180"/>
    </source>
</evidence>
<name>A0A3M5GMI5_PSESS</name>
<evidence type="ECO:0000313" key="1">
    <source>
        <dbReference type="EMBL" id="RMS24000.1"/>
    </source>
</evidence>
<dbReference type="Proteomes" id="UP000269801">
    <property type="component" value="Unassembled WGS sequence"/>
</dbReference>
<dbReference type="Proteomes" id="UP000270430">
    <property type="component" value="Unassembled WGS sequence"/>
</dbReference>